<dbReference type="OrthoDB" id="6117067at2"/>
<evidence type="ECO:0000313" key="3">
    <source>
        <dbReference type="Proteomes" id="UP000035050"/>
    </source>
</evidence>
<organism evidence="2 3">
    <name type="scientific">Pandoraea oxalativorans</name>
    <dbReference type="NCBI Taxonomy" id="573737"/>
    <lineage>
        <taxon>Bacteria</taxon>
        <taxon>Pseudomonadati</taxon>
        <taxon>Pseudomonadota</taxon>
        <taxon>Betaproteobacteria</taxon>
        <taxon>Burkholderiales</taxon>
        <taxon>Burkholderiaceae</taxon>
        <taxon>Pandoraea</taxon>
    </lineage>
</organism>
<accession>A0A0E3YB77</accession>
<dbReference type="PATRIC" id="fig|573737.6.peg.2137"/>
<gene>
    <name evidence="2" type="ORF">MB84_06550</name>
</gene>
<evidence type="ECO:0000313" key="2">
    <source>
        <dbReference type="EMBL" id="AKC69207.1"/>
    </source>
</evidence>
<dbReference type="PANTHER" id="PTHR43194">
    <property type="entry name" value="HYDROLASE ALPHA/BETA FOLD FAMILY"/>
    <property type="match status" value="1"/>
</dbReference>
<dbReference type="AlphaFoldDB" id="A0A0E3YB77"/>
<dbReference type="GO" id="GO:0016787">
    <property type="term" value="F:hydrolase activity"/>
    <property type="evidence" value="ECO:0007669"/>
    <property type="project" value="UniProtKB-KW"/>
</dbReference>
<sequence length="278" mass="29792">MPVPAPQTIDVNGYPMAYVETPAPADAVGAPLVLVHGSLCDYRYFKPNMAPLGQRRRVISVSLRHYFPEAWNGHDGEFSGEQHAEDLAAFIKALGVGPVHVLGHSRGGYVALRTALLAPDTVRSLILADPGVEISGGPVQIPLDSERGNFREAALKAIEAGDIDGGLALFIDTVSGPDTWRRMVPWFKQMVRDNARTLIGQVAEPRTPLPIDALGALHAPVLLMGGAESPAPYPDVLNALAYAMPEARRMVIQDASHGMNLANPIAFHRAVDAFLGTD</sequence>
<dbReference type="InterPro" id="IPR050228">
    <property type="entry name" value="Carboxylesterase_BioH"/>
</dbReference>
<protein>
    <submittedName>
        <fullName evidence="2">Hydrolase</fullName>
    </submittedName>
</protein>
<dbReference type="EMBL" id="CP011253">
    <property type="protein sequence ID" value="AKC69207.1"/>
    <property type="molecule type" value="Genomic_DNA"/>
</dbReference>
<dbReference type="Gene3D" id="3.40.50.1820">
    <property type="entry name" value="alpha/beta hydrolase"/>
    <property type="match status" value="1"/>
</dbReference>
<proteinExistence type="predicted"/>
<dbReference type="PANTHER" id="PTHR43194:SF2">
    <property type="entry name" value="PEROXISOMAL MEMBRANE PROTEIN LPX1"/>
    <property type="match status" value="1"/>
</dbReference>
<feature type="domain" description="AB hydrolase-1" evidence="1">
    <location>
        <begin position="32"/>
        <end position="267"/>
    </location>
</feature>
<dbReference type="Proteomes" id="UP000035050">
    <property type="component" value="Chromosome"/>
</dbReference>
<keyword evidence="3" id="KW-1185">Reference proteome</keyword>
<dbReference type="InterPro" id="IPR029058">
    <property type="entry name" value="AB_hydrolase_fold"/>
</dbReference>
<name>A0A0E3YB77_9BURK</name>
<dbReference type="InterPro" id="IPR000073">
    <property type="entry name" value="AB_hydrolase_1"/>
</dbReference>
<dbReference type="Pfam" id="PF12697">
    <property type="entry name" value="Abhydrolase_6"/>
    <property type="match status" value="1"/>
</dbReference>
<reference evidence="2" key="1">
    <citation type="submission" date="2016-06" db="EMBL/GenBank/DDBJ databases">
        <title>Pandoraea oxalativorans DSM 23570 Genome Sequencing.</title>
        <authorList>
            <person name="Ee R."/>
            <person name="Lim Y.-L."/>
            <person name="Yong D."/>
            <person name="Yin W.-F."/>
            <person name="Chan K.-G."/>
        </authorList>
    </citation>
    <scope>NUCLEOTIDE SEQUENCE</scope>
    <source>
        <strain evidence="2">DSM 23570</strain>
    </source>
</reference>
<dbReference type="RefSeq" id="WP_046290547.1">
    <property type="nucleotide sequence ID" value="NZ_CP011253.3"/>
</dbReference>
<evidence type="ECO:0000259" key="1">
    <source>
        <dbReference type="Pfam" id="PF12697"/>
    </source>
</evidence>
<keyword evidence="2" id="KW-0378">Hydrolase</keyword>
<dbReference type="SUPFAM" id="SSF53474">
    <property type="entry name" value="alpha/beta-Hydrolases"/>
    <property type="match status" value="1"/>
</dbReference>
<dbReference type="KEGG" id="pox:MB84_06550"/>
<dbReference type="HOGENOM" id="CLU_020336_50_2_4"/>